<sequence>MRSSATHIAVVCALALLVMLVAGTRVTTAAVTCVVTELAPCAAAISSSSPPSQQCCSKIKEQRPCLCQYLKNPSLRGYVNSPNAKKVATTCGVPIPKC</sequence>
<feature type="signal peptide" evidence="3">
    <location>
        <begin position="1"/>
        <end position="23"/>
    </location>
</feature>
<dbReference type="Pfam" id="PF00234">
    <property type="entry name" value="Tryp_alpha_amyl"/>
    <property type="match status" value="1"/>
</dbReference>
<dbReference type="SUPFAM" id="SSF47699">
    <property type="entry name" value="Bifunctional inhibitor/lipid-transfer protein/seed storage 2S albumin"/>
    <property type="match status" value="1"/>
</dbReference>
<keyword evidence="2" id="KW-0446">Lipid-binding</keyword>
<evidence type="ECO:0000256" key="2">
    <source>
        <dbReference type="ARBA" id="ARBA00023121"/>
    </source>
</evidence>
<gene>
    <name evidence="5" type="ORF">OSB04_014368</name>
</gene>
<organism evidence="5 6">
    <name type="scientific">Centaurea solstitialis</name>
    <name type="common">yellow star-thistle</name>
    <dbReference type="NCBI Taxonomy" id="347529"/>
    <lineage>
        <taxon>Eukaryota</taxon>
        <taxon>Viridiplantae</taxon>
        <taxon>Streptophyta</taxon>
        <taxon>Embryophyta</taxon>
        <taxon>Tracheophyta</taxon>
        <taxon>Spermatophyta</taxon>
        <taxon>Magnoliopsida</taxon>
        <taxon>eudicotyledons</taxon>
        <taxon>Gunneridae</taxon>
        <taxon>Pentapetalae</taxon>
        <taxon>asterids</taxon>
        <taxon>campanulids</taxon>
        <taxon>Asterales</taxon>
        <taxon>Asteraceae</taxon>
        <taxon>Carduoideae</taxon>
        <taxon>Cardueae</taxon>
        <taxon>Centaureinae</taxon>
        <taxon>Centaurea</taxon>
    </lineage>
</organism>
<dbReference type="Gene3D" id="1.10.110.10">
    <property type="entry name" value="Plant lipid-transfer and hydrophobic proteins"/>
    <property type="match status" value="1"/>
</dbReference>
<reference evidence="5" key="1">
    <citation type="submission" date="2023-03" db="EMBL/GenBank/DDBJ databases">
        <title>Chromosome-scale reference genome and RAD-based genetic map of yellow starthistle (Centaurea solstitialis) reveal putative structural variation and QTLs associated with invader traits.</title>
        <authorList>
            <person name="Reatini B."/>
            <person name="Cang F.A."/>
            <person name="Jiang Q."/>
            <person name="Mckibben M.T.W."/>
            <person name="Barker M.S."/>
            <person name="Rieseberg L.H."/>
            <person name="Dlugosch K.M."/>
        </authorList>
    </citation>
    <scope>NUCLEOTIDE SEQUENCE</scope>
    <source>
        <strain evidence="5">CAN-66</strain>
        <tissue evidence="5">Leaf</tissue>
    </source>
</reference>
<evidence type="ECO:0000313" key="6">
    <source>
        <dbReference type="Proteomes" id="UP001172457"/>
    </source>
</evidence>
<evidence type="ECO:0000256" key="1">
    <source>
        <dbReference type="ARBA" id="ARBA00022448"/>
    </source>
</evidence>
<keyword evidence="6" id="KW-1185">Reference proteome</keyword>
<dbReference type="EMBL" id="JARYMX010000004">
    <property type="protein sequence ID" value="KAJ9550323.1"/>
    <property type="molecule type" value="Genomic_DNA"/>
</dbReference>
<feature type="domain" description="Bifunctional inhibitor/plant lipid transfer protein/seed storage helical" evidence="4">
    <location>
        <begin position="33"/>
        <end position="98"/>
    </location>
</feature>
<dbReference type="InterPro" id="IPR016140">
    <property type="entry name" value="Bifunc_inhib/LTP/seed_store"/>
</dbReference>
<feature type="chain" id="PRO_5041351981" description="Bifunctional inhibitor/plant lipid transfer protein/seed storage helical domain-containing protein" evidence="3">
    <location>
        <begin position="24"/>
        <end position="98"/>
    </location>
</feature>
<evidence type="ECO:0000259" key="4">
    <source>
        <dbReference type="SMART" id="SM00499"/>
    </source>
</evidence>
<name>A0AA38T4Q4_9ASTR</name>
<accession>A0AA38T4Q4</accession>
<dbReference type="PANTHER" id="PTHR33214:SF44">
    <property type="entry name" value="NON-SPECIFIC LIPID TRANSFER PROTEIN GPI-ANCHORED 33"/>
    <property type="match status" value="1"/>
</dbReference>
<dbReference type="Proteomes" id="UP001172457">
    <property type="component" value="Chromosome 4"/>
</dbReference>
<keyword evidence="3" id="KW-0732">Signal</keyword>
<dbReference type="InterPro" id="IPR036312">
    <property type="entry name" value="Bifun_inhib/LTP/seed_sf"/>
</dbReference>
<dbReference type="PANTHER" id="PTHR33214">
    <property type="entry name" value="BIFUNCTIONAL INHIBITOR/LIPID-TRANSFER PROTEIN/SEED STORAGE 2S ALBUMIN SUPERFAMILY PROTEIN"/>
    <property type="match status" value="1"/>
</dbReference>
<dbReference type="GO" id="GO:0006869">
    <property type="term" value="P:lipid transport"/>
    <property type="evidence" value="ECO:0007669"/>
    <property type="project" value="InterPro"/>
</dbReference>
<keyword evidence="1" id="KW-0813">Transport</keyword>
<proteinExistence type="predicted"/>
<evidence type="ECO:0000256" key="3">
    <source>
        <dbReference type="SAM" id="SignalP"/>
    </source>
</evidence>
<dbReference type="SMART" id="SM00499">
    <property type="entry name" value="AAI"/>
    <property type="match status" value="1"/>
</dbReference>
<dbReference type="GO" id="GO:0008289">
    <property type="term" value="F:lipid binding"/>
    <property type="evidence" value="ECO:0007669"/>
    <property type="project" value="UniProtKB-KW"/>
</dbReference>
<comment type="caution">
    <text evidence="5">The sequence shown here is derived from an EMBL/GenBank/DDBJ whole genome shotgun (WGS) entry which is preliminary data.</text>
</comment>
<dbReference type="AlphaFoldDB" id="A0AA38T4Q4"/>
<dbReference type="InterPro" id="IPR033872">
    <property type="entry name" value="nsLTP2"/>
</dbReference>
<protein>
    <recommendedName>
        <fullName evidence="4">Bifunctional inhibitor/plant lipid transfer protein/seed storage helical domain-containing protein</fullName>
    </recommendedName>
</protein>
<evidence type="ECO:0000313" key="5">
    <source>
        <dbReference type="EMBL" id="KAJ9550323.1"/>
    </source>
</evidence>